<sequence>MKKITLLLLLVLARFAAFGQCTPNLTVAYTDPTAPVLCADPATGLYIVDPAYELQITLEDAGGAPLTFTLNNNDWIYVAPGQTGPLPNPGGSGQTSPPLPSVYWNGNPHAGGAGNTNPVSGAQDYTSYQYTGTFTIPGCGQDTFDITLITTGFTYDDLCRGDVKDLTDLENDIPILGNYPSITWYDDALGTTVLPSNTQLQFREIYYADLGLGCALVPVQISSKSPVPEAASTQEFCTAATWAAAGFPAQPGDTIEDLIICGQNLTWYSDAAGTTVIPTSTALVQGQTYYVSQTFLGCESDLLAITVTEQECACLENPSFQDQGGNFAPAGFDFYSNSFSSITACQGMDYMPGATSINGASIPANDQAAAISYATAGNNIPVLTPYSVYIPTTSPFGCSSNSIKLNDNTGGGKTVGILEKEFIAGEVLVFDFALIFENPSDHSFPEQPFMTIRVFDQNGNLVQTRCVVSNPEDCIFEIANPNSGPTPILYSEWSCIKLNTGELQGQKAKLQVTIGDCDRGGHWATGYLDNFYTGDDVAGVCDDSAFGYLSIIPLDDGPDTYASCSLFDVPQDPNCAPALPALNPQFPIDVYFDYDTPIGGQLNELQFDIFDANGNSVYSPVPSTVSTDPVTGYYYYTIDQTDIPSGYGTYNFVGNAEYIMDNCGGVGYTYPVQAISNGFKICPTAGCPPAVSFCGTTGSSFSVDLEDPNTQSAVLDGMNASDLNFTYWTDQNDALNGSGPSQIPAANINNYTVTTSTTVYIRIDAIPAIADCYDVVPLDILIGDVPAVPATIANMNICGGGTVDLTTQDAAASAQATTMVSVTYFDDLNNAQNNLSPIANPTNYSPAVTTTVYGRVENAEGCYEITTFDVVVGTPPNYNPPANIAECDLGTQDGFTQFDLNAAANQIIGGNPNTSVDFYETQAGADAQDPSDLLPLNYTNTTANQQTIYVYIEDTSNGCYVVEPLTLDVIPAPVANPAGPLFACDSDGDGSEDFVLTAMDNTISGGGANLAVTYHASLANAQAGTAALNSPYTASGATTTIYARLEDTSGAGCYDTVAIDLEIGDAPNLPASIPNLEACDDAQNGVQTFDLTSQAAAITANMANPAGATLTYYASQTDYNNGTPIPGANLTAYDNISNPQSIVVEVEGANTCIATISFDLVVNPLPTYNTPNLYSICDQGAQDGIATFDLSVATAQITAGFANLNLSYYELQADANAANTNTLANNYDNTTPYNQTIYVLIEDTTTGCTIVDQLDLEVVASPTVNPAGPLELCDANLDGSETFNLASLTATIEGGAAGSVTTTYHPTQADADNATATLPMNYSTVTTTIYARVEDNGPAGCYNTIAVDLNVLPSPDLVTNLPALEACDDAQNGVQTFDLTSQSAAILANEATPANFTLTY</sequence>
<gene>
    <name evidence="3" type="ORF">ACFSQ0_00470</name>
</gene>
<proteinExistence type="predicted"/>
<keyword evidence="4" id="KW-1185">Reference proteome</keyword>
<evidence type="ECO:0008006" key="5">
    <source>
        <dbReference type="Google" id="ProtNLM"/>
    </source>
</evidence>
<feature type="chain" id="PRO_5046519686" description="Gliding motility-associated C-terminal domain-containing protein" evidence="2">
    <location>
        <begin position="20"/>
        <end position="1400"/>
    </location>
</feature>
<accession>A0ABW5SCR2</accession>
<evidence type="ECO:0000256" key="2">
    <source>
        <dbReference type="SAM" id="SignalP"/>
    </source>
</evidence>
<reference evidence="4" key="1">
    <citation type="journal article" date="2019" name="Int. J. Syst. Evol. Microbiol.">
        <title>The Global Catalogue of Microorganisms (GCM) 10K type strain sequencing project: providing services to taxonomists for standard genome sequencing and annotation.</title>
        <authorList>
            <consortium name="The Broad Institute Genomics Platform"/>
            <consortium name="The Broad Institute Genome Sequencing Center for Infectious Disease"/>
            <person name="Wu L."/>
            <person name="Ma J."/>
        </authorList>
    </citation>
    <scope>NUCLEOTIDE SEQUENCE [LARGE SCALE GENOMIC DNA]</scope>
    <source>
        <strain evidence="4">KCTC 42255</strain>
    </source>
</reference>
<name>A0ABW5SCR2_9FLAO</name>
<evidence type="ECO:0000313" key="4">
    <source>
        <dbReference type="Proteomes" id="UP001597357"/>
    </source>
</evidence>
<dbReference type="Proteomes" id="UP001597357">
    <property type="component" value="Unassembled WGS sequence"/>
</dbReference>
<dbReference type="RefSeq" id="WP_379042583.1">
    <property type="nucleotide sequence ID" value="NZ_JBHULZ010000004.1"/>
</dbReference>
<keyword evidence="2" id="KW-0732">Signal</keyword>
<feature type="non-terminal residue" evidence="3">
    <location>
        <position position="1400"/>
    </location>
</feature>
<comment type="caution">
    <text evidence="3">The sequence shown here is derived from an EMBL/GenBank/DDBJ whole genome shotgun (WGS) entry which is preliminary data.</text>
</comment>
<organism evidence="3 4">
    <name type="scientific">Mesonia sediminis</name>
    <dbReference type="NCBI Taxonomy" id="1703946"/>
    <lineage>
        <taxon>Bacteria</taxon>
        <taxon>Pseudomonadati</taxon>
        <taxon>Bacteroidota</taxon>
        <taxon>Flavobacteriia</taxon>
        <taxon>Flavobacteriales</taxon>
        <taxon>Flavobacteriaceae</taxon>
        <taxon>Mesonia</taxon>
    </lineage>
</organism>
<feature type="region of interest" description="Disordered" evidence="1">
    <location>
        <begin position="82"/>
        <end position="107"/>
    </location>
</feature>
<evidence type="ECO:0000313" key="3">
    <source>
        <dbReference type="EMBL" id="MFD2696457.1"/>
    </source>
</evidence>
<evidence type="ECO:0000256" key="1">
    <source>
        <dbReference type="SAM" id="MobiDB-lite"/>
    </source>
</evidence>
<feature type="signal peptide" evidence="2">
    <location>
        <begin position="1"/>
        <end position="19"/>
    </location>
</feature>
<protein>
    <recommendedName>
        <fullName evidence="5">Gliding motility-associated C-terminal domain-containing protein</fullName>
    </recommendedName>
</protein>
<dbReference type="EMBL" id="JBHULZ010000004">
    <property type="protein sequence ID" value="MFD2696457.1"/>
    <property type="molecule type" value="Genomic_DNA"/>
</dbReference>